<reference evidence="1 2" key="1">
    <citation type="submission" date="2023-09" db="EMBL/GenBank/DDBJ databases">
        <authorList>
            <person name="Wang M."/>
        </authorList>
    </citation>
    <scope>NUCLEOTIDE SEQUENCE [LARGE SCALE GENOMIC DNA]</scope>
    <source>
        <strain evidence="1">GT-2023</strain>
        <tissue evidence="1">Liver</tissue>
    </source>
</reference>
<name>A0ABR3NHB7_9TELE</name>
<protein>
    <submittedName>
        <fullName evidence="1">Uncharacterized protein</fullName>
    </submittedName>
</protein>
<evidence type="ECO:0000313" key="2">
    <source>
        <dbReference type="Proteomes" id="UP001558613"/>
    </source>
</evidence>
<proteinExistence type="predicted"/>
<comment type="caution">
    <text evidence="1">The sequence shown here is derived from an EMBL/GenBank/DDBJ whole genome shotgun (WGS) entry which is preliminary data.</text>
</comment>
<accession>A0ABR3NHB7</accession>
<keyword evidence="2" id="KW-1185">Reference proteome</keyword>
<dbReference type="EMBL" id="JAYMGO010000004">
    <property type="protein sequence ID" value="KAL1276373.1"/>
    <property type="molecule type" value="Genomic_DNA"/>
</dbReference>
<gene>
    <name evidence="1" type="ORF">QQF64_035996</name>
</gene>
<evidence type="ECO:0000313" key="1">
    <source>
        <dbReference type="EMBL" id="KAL1276373.1"/>
    </source>
</evidence>
<dbReference type="Proteomes" id="UP001558613">
    <property type="component" value="Unassembled WGS sequence"/>
</dbReference>
<sequence>MPEAAQTTITRSGPVTVEQVSAQCFTAVGHTKQRQPGAGHTRAKLYSPMPILSRMRRRAAELGPSTTCYLGSQNYSLLVNDRELDSSY</sequence>
<organism evidence="1 2">
    <name type="scientific">Cirrhinus molitorella</name>
    <name type="common">mud carp</name>
    <dbReference type="NCBI Taxonomy" id="172907"/>
    <lineage>
        <taxon>Eukaryota</taxon>
        <taxon>Metazoa</taxon>
        <taxon>Chordata</taxon>
        <taxon>Craniata</taxon>
        <taxon>Vertebrata</taxon>
        <taxon>Euteleostomi</taxon>
        <taxon>Actinopterygii</taxon>
        <taxon>Neopterygii</taxon>
        <taxon>Teleostei</taxon>
        <taxon>Ostariophysi</taxon>
        <taxon>Cypriniformes</taxon>
        <taxon>Cyprinidae</taxon>
        <taxon>Labeoninae</taxon>
        <taxon>Labeonini</taxon>
        <taxon>Cirrhinus</taxon>
    </lineage>
</organism>